<dbReference type="PANTHER" id="PTHR43842">
    <property type="entry name" value="PROPIONYL-COA CARBOXYLASE BETA CHAIN"/>
    <property type="match status" value="1"/>
</dbReference>
<gene>
    <name evidence="4" type="ORF">AQ490_16140</name>
</gene>
<dbReference type="GO" id="GO:0004658">
    <property type="term" value="F:propionyl-CoA carboxylase activity"/>
    <property type="evidence" value="ECO:0007669"/>
    <property type="project" value="UniProtKB-ARBA"/>
</dbReference>
<dbReference type="InterPro" id="IPR034733">
    <property type="entry name" value="AcCoA_carboxyl_beta"/>
</dbReference>
<dbReference type="FunFam" id="3.90.226.10:FF:000016">
    <property type="entry name" value="Propionyl-CoA carboxylase, beta subunit"/>
    <property type="match status" value="1"/>
</dbReference>
<feature type="domain" description="CoA carboxyltransferase N-terminal" evidence="2">
    <location>
        <begin position="9"/>
        <end position="265"/>
    </location>
</feature>
<dbReference type="GO" id="GO:0003989">
    <property type="term" value="F:acetyl-CoA carboxylase activity"/>
    <property type="evidence" value="ECO:0007669"/>
    <property type="project" value="InterPro"/>
</dbReference>
<dbReference type="OrthoDB" id="5240504at2"/>
<dbReference type="Proteomes" id="UP000050867">
    <property type="component" value="Unassembled WGS sequence"/>
</dbReference>
<comment type="caution">
    <text evidence="4">The sequence shown here is derived from an EMBL/GenBank/DDBJ whole genome shotgun (WGS) entry which is preliminary data.</text>
</comment>
<dbReference type="EMBL" id="LLZU01000005">
    <property type="protein sequence ID" value="KRV50589.1"/>
    <property type="molecule type" value="Genomic_DNA"/>
</dbReference>
<name>A0A0T6LWZ9_WENVI</name>
<dbReference type="GO" id="GO:0016740">
    <property type="term" value="F:transferase activity"/>
    <property type="evidence" value="ECO:0007669"/>
    <property type="project" value="UniProtKB-KW"/>
</dbReference>
<dbReference type="Gene3D" id="3.90.226.10">
    <property type="entry name" value="2-enoyl-CoA Hydratase, Chain A, domain 1"/>
    <property type="match status" value="2"/>
</dbReference>
<accession>A0A0T6LWZ9</accession>
<dbReference type="GO" id="GO:0006633">
    <property type="term" value="P:fatty acid biosynthetic process"/>
    <property type="evidence" value="ECO:0007669"/>
    <property type="project" value="InterPro"/>
</dbReference>
<comment type="similarity">
    <text evidence="1">Belongs to the AccD/PCCB family.</text>
</comment>
<feature type="domain" description="CoA carboxyltransferase C-terminal" evidence="3">
    <location>
        <begin position="278"/>
        <end position="518"/>
    </location>
</feature>
<sequence>MTLTGPGGTAGKIEEFHARRERALSAGSTSAVTKQHAKGKLTARERIELLLDPGSFTELDQMARHRCHDFGMEQQRPYGDGVVTGHGTIDDRTVCVFAQDFTVFGGALGEVYGEKIIKVMDLAASIGCPLIGLNDSGGARIQEGVVSLAQYAEIARRNVALSGVVPQISLQMGPCAGGAAYSPAITDFVVMVDGLSHMFVTGPDVIRAVTGEESDQESLGGARTHNEVTGNAHYLATDEQDAIDYVRTLLGYLPMHNQEEPPAYDHAGDWTPGMRDPWLDSAVPDAENRPYDMLDIIRRVVDEGELLDVSPLYAPNMICAFGRVEGRSVGIVANQPLHAGGAIDIAASEKAARFIRFCDAFGIPLLTFVDVPGFTPGVEQERGGIIRRGAKLIYAYAEASVPMVTVVVRKAFGGGYGVMGSKHLGADVNLAWPTAQIAVMGAQGAAEVLHRRQIAASDDPDTLRKTLVAGYEETLCNPYMAADRGYVDAVIAPSETRDHVVRAMRLLRRKHKVGPVRKHGNIPL</sequence>
<dbReference type="PROSITE" id="PS50980">
    <property type="entry name" value="COA_CT_NTER"/>
    <property type="match status" value="1"/>
</dbReference>
<evidence type="ECO:0000313" key="4">
    <source>
        <dbReference type="EMBL" id="KRV50589.1"/>
    </source>
</evidence>
<dbReference type="STRING" id="76728.AQ490_16140"/>
<dbReference type="RefSeq" id="WP_018381509.1">
    <property type="nucleotide sequence ID" value="NZ_LLZU01000005.1"/>
</dbReference>
<evidence type="ECO:0000259" key="3">
    <source>
        <dbReference type="PROSITE" id="PS50989"/>
    </source>
</evidence>
<dbReference type="InterPro" id="IPR011762">
    <property type="entry name" value="COA_CT_N"/>
</dbReference>
<evidence type="ECO:0000313" key="5">
    <source>
        <dbReference type="Proteomes" id="UP000050867"/>
    </source>
</evidence>
<evidence type="ECO:0000259" key="2">
    <source>
        <dbReference type="PROSITE" id="PS50980"/>
    </source>
</evidence>
<keyword evidence="4" id="KW-0808">Transferase</keyword>
<dbReference type="InterPro" id="IPR051047">
    <property type="entry name" value="AccD/PCCB"/>
</dbReference>
<dbReference type="PRINTS" id="PR01070">
    <property type="entry name" value="ACCCTRFRASEB"/>
</dbReference>
<dbReference type="AlphaFoldDB" id="A0A0T6LWZ9"/>
<dbReference type="SUPFAM" id="SSF52096">
    <property type="entry name" value="ClpP/crotonase"/>
    <property type="match status" value="2"/>
</dbReference>
<dbReference type="GO" id="GO:0009317">
    <property type="term" value="C:acetyl-CoA carboxylase complex"/>
    <property type="evidence" value="ECO:0007669"/>
    <property type="project" value="InterPro"/>
</dbReference>
<dbReference type="PANTHER" id="PTHR43842:SF2">
    <property type="entry name" value="PROPIONYL-COA CARBOXYLASE BETA CHAIN, MITOCHONDRIAL"/>
    <property type="match status" value="1"/>
</dbReference>
<dbReference type="InterPro" id="IPR011763">
    <property type="entry name" value="COA_CT_C"/>
</dbReference>
<protein>
    <submittedName>
        <fullName evidence="4">Methylmalonyl-CoA carboxyltransferase</fullName>
    </submittedName>
</protein>
<dbReference type="PROSITE" id="PS50989">
    <property type="entry name" value="COA_CT_CTER"/>
    <property type="match status" value="1"/>
</dbReference>
<dbReference type="InterPro" id="IPR000438">
    <property type="entry name" value="Acetyl_CoA_COase_Trfase_b_su"/>
</dbReference>
<evidence type="ECO:0000256" key="1">
    <source>
        <dbReference type="ARBA" id="ARBA00006102"/>
    </source>
</evidence>
<proteinExistence type="inferred from homology"/>
<keyword evidence="5" id="KW-1185">Reference proteome</keyword>
<dbReference type="eggNOG" id="COG4799">
    <property type="taxonomic scope" value="Bacteria"/>
</dbReference>
<dbReference type="FunFam" id="3.90.226.10:FF:000017">
    <property type="entry name" value="Propionyl-CoA carboxylase subunit beta 5"/>
    <property type="match status" value="1"/>
</dbReference>
<dbReference type="GO" id="GO:0015977">
    <property type="term" value="P:carbon fixation"/>
    <property type="evidence" value="ECO:0007669"/>
    <property type="project" value="UniProtKB-ARBA"/>
</dbReference>
<organism evidence="4 5">
    <name type="scientific">Wenjunlia vitaminophila</name>
    <name type="common">Streptomyces vitaminophilus</name>
    <dbReference type="NCBI Taxonomy" id="76728"/>
    <lineage>
        <taxon>Bacteria</taxon>
        <taxon>Bacillati</taxon>
        <taxon>Actinomycetota</taxon>
        <taxon>Actinomycetes</taxon>
        <taxon>Kitasatosporales</taxon>
        <taxon>Streptomycetaceae</taxon>
        <taxon>Wenjunlia</taxon>
    </lineage>
</organism>
<reference evidence="4 5" key="1">
    <citation type="submission" date="2015-10" db="EMBL/GenBank/DDBJ databases">
        <title>Draft genome sequence of pyrrolomycin-producing Streptomyces vitaminophilus.</title>
        <authorList>
            <person name="Graham D.E."/>
            <person name="Mahan K.M."/>
            <person name="Klingeman D.M."/>
            <person name="Hettich R.L."/>
            <person name="Parry R.J."/>
        </authorList>
    </citation>
    <scope>NUCLEOTIDE SEQUENCE [LARGE SCALE GENOMIC DNA]</scope>
    <source>
        <strain evidence="4 5">ATCC 31673</strain>
    </source>
</reference>
<dbReference type="Pfam" id="PF01039">
    <property type="entry name" value="Carboxyl_trans"/>
    <property type="match status" value="1"/>
</dbReference>
<dbReference type="InterPro" id="IPR029045">
    <property type="entry name" value="ClpP/crotonase-like_dom_sf"/>
</dbReference>